<keyword evidence="4" id="KW-1185">Reference proteome</keyword>
<dbReference type="Proteomes" id="UP001176961">
    <property type="component" value="Unassembled WGS sequence"/>
</dbReference>
<evidence type="ECO:0000256" key="2">
    <source>
        <dbReference type="SAM" id="SignalP"/>
    </source>
</evidence>
<feature type="compositionally biased region" description="Polar residues" evidence="1">
    <location>
        <begin position="98"/>
        <end position="116"/>
    </location>
</feature>
<feature type="region of interest" description="Disordered" evidence="1">
    <location>
        <begin position="98"/>
        <end position="133"/>
    </location>
</feature>
<dbReference type="AlphaFoldDB" id="A0AA36MAJ4"/>
<sequence length="162" mass="18208">MATVLVATILFAIFSNSHAIWCYIGETKNNSTVINPWDSPANFCYRMTTKSKDYIYYMFDDGICEKVDCWLDEDEAEWCCCNTDLCNYNFTLPTTTISPSTRAKSSTHNPSSTPSATISLSTHPSLSSTPAPPTTTSLSRHIFDSYFFSAVCFYRFVQNGDM</sequence>
<gene>
    <name evidence="3" type="ORF">CYNAS_LOCUS17687</name>
</gene>
<evidence type="ECO:0000313" key="4">
    <source>
        <dbReference type="Proteomes" id="UP001176961"/>
    </source>
</evidence>
<organism evidence="3 4">
    <name type="scientific">Cylicocyclus nassatus</name>
    <name type="common">Nematode worm</name>
    <dbReference type="NCBI Taxonomy" id="53992"/>
    <lineage>
        <taxon>Eukaryota</taxon>
        <taxon>Metazoa</taxon>
        <taxon>Ecdysozoa</taxon>
        <taxon>Nematoda</taxon>
        <taxon>Chromadorea</taxon>
        <taxon>Rhabditida</taxon>
        <taxon>Rhabditina</taxon>
        <taxon>Rhabditomorpha</taxon>
        <taxon>Strongyloidea</taxon>
        <taxon>Strongylidae</taxon>
        <taxon>Cylicocyclus</taxon>
    </lineage>
</organism>
<accession>A0AA36MAJ4</accession>
<proteinExistence type="predicted"/>
<dbReference type="SUPFAM" id="SSF57302">
    <property type="entry name" value="Snake toxin-like"/>
    <property type="match status" value="1"/>
</dbReference>
<feature type="compositionally biased region" description="Low complexity" evidence="1">
    <location>
        <begin position="117"/>
        <end position="133"/>
    </location>
</feature>
<protein>
    <submittedName>
        <fullName evidence="3">Uncharacterized protein</fullName>
    </submittedName>
</protein>
<reference evidence="3" key="1">
    <citation type="submission" date="2023-07" db="EMBL/GenBank/DDBJ databases">
        <authorList>
            <consortium name="CYATHOMIX"/>
        </authorList>
    </citation>
    <scope>NUCLEOTIDE SEQUENCE</scope>
    <source>
        <strain evidence="3">N/A</strain>
    </source>
</reference>
<name>A0AA36MAJ4_CYLNA</name>
<feature type="signal peptide" evidence="2">
    <location>
        <begin position="1"/>
        <end position="19"/>
    </location>
</feature>
<comment type="caution">
    <text evidence="3">The sequence shown here is derived from an EMBL/GenBank/DDBJ whole genome shotgun (WGS) entry which is preliminary data.</text>
</comment>
<evidence type="ECO:0000256" key="1">
    <source>
        <dbReference type="SAM" id="MobiDB-lite"/>
    </source>
</evidence>
<evidence type="ECO:0000313" key="3">
    <source>
        <dbReference type="EMBL" id="CAJ0605704.1"/>
    </source>
</evidence>
<feature type="chain" id="PRO_5041302466" evidence="2">
    <location>
        <begin position="20"/>
        <end position="162"/>
    </location>
</feature>
<dbReference type="InterPro" id="IPR045860">
    <property type="entry name" value="Snake_toxin-like_sf"/>
</dbReference>
<keyword evidence="2" id="KW-0732">Signal</keyword>
<dbReference type="EMBL" id="CATQJL010000316">
    <property type="protein sequence ID" value="CAJ0605704.1"/>
    <property type="molecule type" value="Genomic_DNA"/>
</dbReference>